<keyword evidence="11" id="KW-0411">Iron-sulfur</keyword>
<accession>A0A9P8VUX4</accession>
<dbReference type="EMBL" id="JAGPYM010000029">
    <property type="protein sequence ID" value="KAH6879450.1"/>
    <property type="molecule type" value="Genomic_DNA"/>
</dbReference>
<evidence type="ECO:0000313" key="16">
    <source>
        <dbReference type="Proteomes" id="UP000777438"/>
    </source>
</evidence>
<evidence type="ECO:0000256" key="7">
    <source>
        <dbReference type="ARBA" id="ARBA00022714"/>
    </source>
</evidence>
<comment type="catalytic activity">
    <reaction evidence="12">
        <text>choline + 2 reduced [2Fe-2S]-[ferredoxin] + O2 + 2 H(+) = betaine aldehyde hydrate + 2 oxidized [2Fe-2S]-[ferredoxin] + H2O</text>
        <dbReference type="Rhea" id="RHEA:17769"/>
        <dbReference type="Rhea" id="RHEA-COMP:10000"/>
        <dbReference type="Rhea" id="RHEA-COMP:10001"/>
        <dbReference type="ChEBI" id="CHEBI:15354"/>
        <dbReference type="ChEBI" id="CHEBI:15377"/>
        <dbReference type="ChEBI" id="CHEBI:15378"/>
        <dbReference type="ChEBI" id="CHEBI:15379"/>
        <dbReference type="ChEBI" id="CHEBI:15870"/>
        <dbReference type="ChEBI" id="CHEBI:33737"/>
        <dbReference type="ChEBI" id="CHEBI:33738"/>
        <dbReference type="EC" id="1.14.15.7"/>
    </reaction>
</comment>
<gene>
    <name evidence="15" type="ORF">B0T10DRAFT_413165</name>
</gene>
<keyword evidence="9" id="KW-0560">Oxidoreductase</keyword>
<protein>
    <recommendedName>
        <fullName evidence="6">Choline monooxygenase, chloroplastic</fullName>
        <ecNumber evidence="5">1.14.15.7</ecNumber>
    </recommendedName>
</protein>
<evidence type="ECO:0000256" key="12">
    <source>
        <dbReference type="ARBA" id="ARBA00049097"/>
    </source>
</evidence>
<evidence type="ECO:0000256" key="13">
    <source>
        <dbReference type="SAM" id="SignalP"/>
    </source>
</evidence>
<keyword evidence="7" id="KW-0001">2Fe-2S</keyword>
<dbReference type="CDD" id="cd00680">
    <property type="entry name" value="RHO_alpha_C"/>
    <property type="match status" value="1"/>
</dbReference>
<keyword evidence="8" id="KW-0479">Metal-binding</keyword>
<dbReference type="Proteomes" id="UP000777438">
    <property type="component" value="Unassembled WGS sequence"/>
</dbReference>
<evidence type="ECO:0000256" key="3">
    <source>
        <dbReference type="ARBA" id="ARBA00004866"/>
    </source>
</evidence>
<name>A0A9P8VUX4_9HYPO</name>
<evidence type="ECO:0000256" key="10">
    <source>
        <dbReference type="ARBA" id="ARBA00023004"/>
    </source>
</evidence>
<dbReference type="Pfam" id="PF00848">
    <property type="entry name" value="Ring_hydroxyl_A"/>
    <property type="match status" value="2"/>
</dbReference>
<evidence type="ECO:0000256" key="11">
    <source>
        <dbReference type="ARBA" id="ARBA00023014"/>
    </source>
</evidence>
<evidence type="ECO:0000256" key="8">
    <source>
        <dbReference type="ARBA" id="ARBA00022723"/>
    </source>
</evidence>
<evidence type="ECO:0000256" key="4">
    <source>
        <dbReference type="ARBA" id="ARBA00010848"/>
    </source>
</evidence>
<comment type="pathway">
    <text evidence="3">Amine and polyamine biosynthesis; betaine biosynthesis via choline pathway; betaine aldehyde from choline (monooxygenase route): step 1/1.</text>
</comment>
<evidence type="ECO:0000313" key="15">
    <source>
        <dbReference type="EMBL" id="KAH6879450.1"/>
    </source>
</evidence>
<dbReference type="GO" id="GO:0051537">
    <property type="term" value="F:2 iron, 2 sulfur cluster binding"/>
    <property type="evidence" value="ECO:0007669"/>
    <property type="project" value="UniProtKB-KW"/>
</dbReference>
<dbReference type="PRINTS" id="PR00090">
    <property type="entry name" value="RNGDIOXGNASE"/>
</dbReference>
<proteinExistence type="inferred from homology"/>
<dbReference type="InterPro" id="IPR001663">
    <property type="entry name" value="Rng_hydr_dOase-A"/>
</dbReference>
<dbReference type="InterPro" id="IPR036922">
    <property type="entry name" value="Rieske_2Fe-2S_sf"/>
</dbReference>
<dbReference type="GO" id="GO:0005506">
    <property type="term" value="F:iron ion binding"/>
    <property type="evidence" value="ECO:0007669"/>
    <property type="project" value="InterPro"/>
</dbReference>
<dbReference type="PROSITE" id="PS51296">
    <property type="entry name" value="RIESKE"/>
    <property type="match status" value="1"/>
</dbReference>
<dbReference type="Gene3D" id="3.90.380.10">
    <property type="entry name" value="Naphthalene 1,2-dioxygenase Alpha Subunit, Chain A, domain 1"/>
    <property type="match status" value="1"/>
</dbReference>
<dbReference type="InterPro" id="IPR017941">
    <property type="entry name" value="Rieske_2Fe-2S"/>
</dbReference>
<evidence type="ECO:0000256" key="1">
    <source>
        <dbReference type="ARBA" id="ARBA00001962"/>
    </source>
</evidence>
<evidence type="ECO:0000256" key="9">
    <source>
        <dbReference type="ARBA" id="ARBA00023002"/>
    </source>
</evidence>
<dbReference type="GO" id="GO:0019133">
    <property type="term" value="F:choline monooxygenase activity"/>
    <property type="evidence" value="ECO:0007669"/>
    <property type="project" value="UniProtKB-EC"/>
</dbReference>
<comment type="caution">
    <text evidence="15">The sequence shown here is derived from an EMBL/GenBank/DDBJ whole genome shotgun (WGS) entry which is preliminary data.</text>
</comment>
<dbReference type="PANTHER" id="PTHR43756">
    <property type="entry name" value="CHOLINE MONOOXYGENASE, CHLOROPLASTIC"/>
    <property type="match status" value="1"/>
</dbReference>
<dbReference type="AlphaFoldDB" id="A0A9P8VUX4"/>
<dbReference type="Gene3D" id="2.102.10.10">
    <property type="entry name" value="Rieske [2Fe-2S] iron-sulphur domain"/>
    <property type="match status" value="1"/>
</dbReference>
<comment type="cofactor">
    <cofactor evidence="1">
        <name>Fe cation</name>
        <dbReference type="ChEBI" id="CHEBI:24875"/>
    </cofactor>
</comment>
<evidence type="ECO:0000256" key="2">
    <source>
        <dbReference type="ARBA" id="ARBA00002149"/>
    </source>
</evidence>
<keyword evidence="10" id="KW-0408">Iron</keyword>
<sequence>MIFFSITTIVALVVLVVKYLWPACSAKNIPTGFQQDSSTTARALPSSWYRSEEVYELERRAIFSKKWILVSHKLRFTEDGSWVRFEEAGFQFFLVRNNDGKINGFHNICRHRAFPVVTKEEGKSSVLSCKYHGWSYGLNGQLAKAPGYNDMEGFDKKANGLFPIHVHVDAKGFIWVNLDASKEPEKWSDEFSNIDQMSRHEPFNFEDYHFDHTWGMSGDYNWKTLADNYNDCYHCKTAHPDAAAVADLTAYKVDPKGGNIEHFANTSPTQEKAGLTIVSNYYFPNACMTVSPHFFYMMRCVPTSAFHCSMEYEVYRHKNASDDDFKNIDEMFKRILAEDKWLCNNAQKNLNAGVFINGEMHPKMEQGPLYFQHRVRELVTRHRQLEQAAKKDIRPAQQILPSGCGGTERESDLCSGLACGKDQAALEW</sequence>
<evidence type="ECO:0000256" key="5">
    <source>
        <dbReference type="ARBA" id="ARBA00012763"/>
    </source>
</evidence>
<dbReference type="EC" id="1.14.15.7" evidence="5"/>
<dbReference type="CDD" id="cd03469">
    <property type="entry name" value="Rieske_RO_Alpha_N"/>
    <property type="match status" value="1"/>
</dbReference>
<evidence type="ECO:0000259" key="14">
    <source>
        <dbReference type="PROSITE" id="PS51296"/>
    </source>
</evidence>
<dbReference type="PANTHER" id="PTHR43756:SF5">
    <property type="entry name" value="CHOLINE MONOOXYGENASE, CHLOROPLASTIC"/>
    <property type="match status" value="1"/>
</dbReference>
<feature type="chain" id="PRO_5040387800" description="Choline monooxygenase, chloroplastic" evidence="13">
    <location>
        <begin position="27"/>
        <end position="428"/>
    </location>
</feature>
<dbReference type="OrthoDB" id="426882at2759"/>
<dbReference type="Pfam" id="PF00355">
    <property type="entry name" value="Rieske"/>
    <property type="match status" value="1"/>
</dbReference>
<evidence type="ECO:0000256" key="6">
    <source>
        <dbReference type="ARBA" id="ARBA00014931"/>
    </source>
</evidence>
<organism evidence="15 16">
    <name type="scientific">Thelonectria olida</name>
    <dbReference type="NCBI Taxonomy" id="1576542"/>
    <lineage>
        <taxon>Eukaryota</taxon>
        <taxon>Fungi</taxon>
        <taxon>Dikarya</taxon>
        <taxon>Ascomycota</taxon>
        <taxon>Pezizomycotina</taxon>
        <taxon>Sordariomycetes</taxon>
        <taxon>Hypocreomycetidae</taxon>
        <taxon>Hypocreales</taxon>
        <taxon>Nectriaceae</taxon>
        <taxon>Thelonectria</taxon>
    </lineage>
</organism>
<reference evidence="15 16" key="1">
    <citation type="journal article" date="2021" name="Nat. Commun.">
        <title>Genetic determinants of endophytism in the Arabidopsis root mycobiome.</title>
        <authorList>
            <person name="Mesny F."/>
            <person name="Miyauchi S."/>
            <person name="Thiergart T."/>
            <person name="Pickel B."/>
            <person name="Atanasova L."/>
            <person name="Karlsson M."/>
            <person name="Huettel B."/>
            <person name="Barry K.W."/>
            <person name="Haridas S."/>
            <person name="Chen C."/>
            <person name="Bauer D."/>
            <person name="Andreopoulos W."/>
            <person name="Pangilinan J."/>
            <person name="LaButti K."/>
            <person name="Riley R."/>
            <person name="Lipzen A."/>
            <person name="Clum A."/>
            <person name="Drula E."/>
            <person name="Henrissat B."/>
            <person name="Kohler A."/>
            <person name="Grigoriev I.V."/>
            <person name="Martin F.M."/>
            <person name="Hacquard S."/>
        </authorList>
    </citation>
    <scope>NUCLEOTIDE SEQUENCE [LARGE SCALE GENOMIC DNA]</scope>
    <source>
        <strain evidence="15 16">MPI-CAGE-CH-0241</strain>
    </source>
</reference>
<dbReference type="SUPFAM" id="SSF50022">
    <property type="entry name" value="ISP domain"/>
    <property type="match status" value="1"/>
</dbReference>
<comment type="function">
    <text evidence="2">Catalyzes the first step of the osmoprotectant glycine betaine synthesis.</text>
</comment>
<comment type="similarity">
    <text evidence="4">Belongs to the choline monooxygenase family.</text>
</comment>
<keyword evidence="13" id="KW-0732">Signal</keyword>
<keyword evidence="16" id="KW-1185">Reference proteome</keyword>
<feature type="domain" description="Rieske" evidence="14">
    <location>
        <begin position="67"/>
        <end position="176"/>
    </location>
</feature>
<feature type="signal peptide" evidence="13">
    <location>
        <begin position="1"/>
        <end position="26"/>
    </location>
</feature>
<dbReference type="SUPFAM" id="SSF55961">
    <property type="entry name" value="Bet v1-like"/>
    <property type="match status" value="1"/>
</dbReference>
<dbReference type="InterPro" id="IPR015879">
    <property type="entry name" value="Ring_hydroxy_dOase_asu_C_dom"/>
</dbReference>